<evidence type="ECO:0000313" key="3">
    <source>
        <dbReference type="Proteomes" id="UP000245124"/>
    </source>
</evidence>
<accession>A0A2R5FIL1</accession>
<keyword evidence="1" id="KW-0472">Membrane</keyword>
<dbReference type="OrthoDB" id="427425at2"/>
<protein>
    <recommendedName>
        <fullName evidence="4">TPR repeat-containing protein</fullName>
    </recommendedName>
</protein>
<evidence type="ECO:0000313" key="2">
    <source>
        <dbReference type="EMBL" id="GBG18550.1"/>
    </source>
</evidence>
<dbReference type="Gene3D" id="1.25.40.10">
    <property type="entry name" value="Tetratricopeptide repeat domain"/>
    <property type="match status" value="1"/>
</dbReference>
<organism evidence="2 3">
    <name type="scientific">Nostoc commune NIES-4072</name>
    <dbReference type="NCBI Taxonomy" id="2005467"/>
    <lineage>
        <taxon>Bacteria</taxon>
        <taxon>Bacillati</taxon>
        <taxon>Cyanobacteriota</taxon>
        <taxon>Cyanophyceae</taxon>
        <taxon>Nostocales</taxon>
        <taxon>Nostocaceae</taxon>
        <taxon>Nostoc</taxon>
    </lineage>
</organism>
<dbReference type="RefSeq" id="WP_109008541.1">
    <property type="nucleotide sequence ID" value="NZ_BDUD01000001.1"/>
</dbReference>
<dbReference type="EMBL" id="BDUD01000001">
    <property type="protein sequence ID" value="GBG18550.1"/>
    <property type="molecule type" value="Genomic_DNA"/>
</dbReference>
<sequence length="140" mass="15704">MASSGEDYLINRSKQIKRRQKLVTIISMVSFLSSIVFSAVPLIRQATEPSKTVVPSPDFSLEQKARSFEMVLKREPENVVALEGLVNVRLGLKDIQGAIQGLERLVKLRPDRPSYKVLLEQLKKAQVNSNSQTNNQSKPN</sequence>
<feature type="transmembrane region" description="Helical" evidence="1">
    <location>
        <begin position="22"/>
        <end position="43"/>
    </location>
</feature>
<comment type="caution">
    <text evidence="2">The sequence shown here is derived from an EMBL/GenBank/DDBJ whole genome shotgun (WGS) entry which is preliminary data.</text>
</comment>
<reference evidence="2 3" key="1">
    <citation type="submission" date="2017-06" db="EMBL/GenBank/DDBJ databases">
        <title>Genome sequencing of cyanobaciteial culture collection at National Institute for Environmental Studies (NIES).</title>
        <authorList>
            <person name="Hirose Y."/>
            <person name="Shimura Y."/>
            <person name="Fujisawa T."/>
            <person name="Nakamura Y."/>
            <person name="Kawachi M."/>
        </authorList>
    </citation>
    <scope>NUCLEOTIDE SEQUENCE [LARGE SCALE GENOMIC DNA]</scope>
    <source>
        <strain evidence="2 3">NIES-4072</strain>
    </source>
</reference>
<gene>
    <name evidence="2" type="ORF">NIES4072_22150</name>
</gene>
<dbReference type="Proteomes" id="UP000245124">
    <property type="component" value="Unassembled WGS sequence"/>
</dbReference>
<evidence type="ECO:0000256" key="1">
    <source>
        <dbReference type="SAM" id="Phobius"/>
    </source>
</evidence>
<name>A0A2R5FIL1_NOSCO</name>
<dbReference type="SUPFAM" id="SSF48452">
    <property type="entry name" value="TPR-like"/>
    <property type="match status" value="1"/>
</dbReference>
<dbReference type="InterPro" id="IPR011990">
    <property type="entry name" value="TPR-like_helical_dom_sf"/>
</dbReference>
<evidence type="ECO:0008006" key="4">
    <source>
        <dbReference type="Google" id="ProtNLM"/>
    </source>
</evidence>
<dbReference type="AlphaFoldDB" id="A0A2R5FIL1"/>
<keyword evidence="1" id="KW-1133">Transmembrane helix</keyword>
<keyword evidence="1" id="KW-0812">Transmembrane</keyword>
<keyword evidence="3" id="KW-1185">Reference proteome</keyword>
<proteinExistence type="predicted"/>